<gene>
    <name evidence="1" type="ORF">SAMN02745124_03867</name>
</gene>
<accession>A0A1M5YCI8</accession>
<organism evidence="1 2">
    <name type="scientific">Desulfofustis glycolicus DSM 9705</name>
    <dbReference type="NCBI Taxonomy" id="1121409"/>
    <lineage>
        <taxon>Bacteria</taxon>
        <taxon>Pseudomonadati</taxon>
        <taxon>Thermodesulfobacteriota</taxon>
        <taxon>Desulfobulbia</taxon>
        <taxon>Desulfobulbales</taxon>
        <taxon>Desulfocapsaceae</taxon>
        <taxon>Desulfofustis</taxon>
    </lineage>
</organism>
<keyword evidence="2" id="KW-1185">Reference proteome</keyword>
<name>A0A1M5YCI8_9BACT</name>
<proteinExistence type="predicted"/>
<dbReference type="AlphaFoldDB" id="A0A1M5YCI8"/>
<dbReference type="Proteomes" id="UP000184139">
    <property type="component" value="Unassembled WGS sequence"/>
</dbReference>
<dbReference type="EMBL" id="FQXS01000033">
    <property type="protein sequence ID" value="SHI09737.1"/>
    <property type="molecule type" value="Genomic_DNA"/>
</dbReference>
<evidence type="ECO:0000313" key="1">
    <source>
        <dbReference type="EMBL" id="SHI09737.1"/>
    </source>
</evidence>
<dbReference type="STRING" id="1121409.SAMN02745124_03867"/>
<reference evidence="1 2" key="1">
    <citation type="submission" date="2016-11" db="EMBL/GenBank/DDBJ databases">
        <authorList>
            <person name="Jaros S."/>
            <person name="Januszkiewicz K."/>
            <person name="Wedrychowicz H."/>
        </authorList>
    </citation>
    <scope>NUCLEOTIDE SEQUENCE [LARGE SCALE GENOMIC DNA]</scope>
    <source>
        <strain evidence="1 2">DSM 9705</strain>
    </source>
</reference>
<sequence length="54" mass="5959">MGAPVGTIVRFCPIGDCRPLVKNVHDFLNWRIERAKVTAPLVTPVLADDERGTI</sequence>
<evidence type="ECO:0000313" key="2">
    <source>
        <dbReference type="Proteomes" id="UP000184139"/>
    </source>
</evidence>
<protein>
    <submittedName>
        <fullName evidence="1">Uncharacterized protein</fullName>
    </submittedName>
</protein>